<dbReference type="EMBL" id="CAJVQC010023646">
    <property type="protein sequence ID" value="CAG8723083.1"/>
    <property type="molecule type" value="Genomic_DNA"/>
</dbReference>
<dbReference type="Proteomes" id="UP000789920">
    <property type="component" value="Unassembled WGS sequence"/>
</dbReference>
<reference evidence="1" key="1">
    <citation type="submission" date="2021-06" db="EMBL/GenBank/DDBJ databases">
        <authorList>
            <person name="Kallberg Y."/>
            <person name="Tangrot J."/>
            <person name="Rosling A."/>
        </authorList>
    </citation>
    <scope>NUCLEOTIDE SEQUENCE</scope>
    <source>
        <strain evidence="1">MA461A</strain>
    </source>
</reference>
<organism evidence="1 2">
    <name type="scientific">Racocetra persica</name>
    <dbReference type="NCBI Taxonomy" id="160502"/>
    <lineage>
        <taxon>Eukaryota</taxon>
        <taxon>Fungi</taxon>
        <taxon>Fungi incertae sedis</taxon>
        <taxon>Mucoromycota</taxon>
        <taxon>Glomeromycotina</taxon>
        <taxon>Glomeromycetes</taxon>
        <taxon>Diversisporales</taxon>
        <taxon>Gigasporaceae</taxon>
        <taxon>Racocetra</taxon>
    </lineage>
</organism>
<protein>
    <submittedName>
        <fullName evidence="1">25434_t:CDS:1</fullName>
    </submittedName>
</protein>
<name>A0ACA9PUT1_9GLOM</name>
<comment type="caution">
    <text evidence="1">The sequence shown here is derived from an EMBL/GenBank/DDBJ whole genome shotgun (WGS) entry which is preliminary data.</text>
</comment>
<evidence type="ECO:0000313" key="1">
    <source>
        <dbReference type="EMBL" id="CAG8723083.1"/>
    </source>
</evidence>
<sequence length="74" mass="8673">KPKMRTLTIFEETKTKTVKEYSDDIEAGVAKREKLEKEGICVFGCDKCQQQFSQQDKDNENYLIDYYGHFLAID</sequence>
<proteinExistence type="predicted"/>
<evidence type="ECO:0000313" key="2">
    <source>
        <dbReference type="Proteomes" id="UP000789920"/>
    </source>
</evidence>
<accession>A0ACA9PUT1</accession>
<keyword evidence="2" id="KW-1185">Reference proteome</keyword>
<gene>
    <name evidence="1" type="ORF">RPERSI_LOCUS11463</name>
</gene>
<feature type="non-terminal residue" evidence="1">
    <location>
        <position position="1"/>
    </location>
</feature>